<gene>
    <name evidence="8 10" type="primary">tilS</name>
    <name evidence="10" type="ORF">FC093_07475</name>
</gene>
<evidence type="ECO:0000256" key="2">
    <source>
        <dbReference type="ARBA" id="ARBA00022490"/>
    </source>
</evidence>
<evidence type="ECO:0000256" key="6">
    <source>
        <dbReference type="ARBA" id="ARBA00022840"/>
    </source>
</evidence>
<dbReference type="RefSeq" id="WP_137261131.1">
    <property type="nucleotide sequence ID" value="NZ_SZQL01000004.1"/>
</dbReference>
<comment type="function">
    <text evidence="8">Ligates lysine onto the cytidine present at position 34 of the AUA codon-specific tRNA(Ile) that contains the anticodon CAU, in an ATP-dependent manner. Cytidine is converted to lysidine, thus changing the amino acid specificity of the tRNA from methionine to isoleucine.</text>
</comment>
<dbReference type="SUPFAM" id="SSF56037">
    <property type="entry name" value="PheT/TilS domain"/>
    <property type="match status" value="1"/>
</dbReference>
<evidence type="ECO:0000256" key="8">
    <source>
        <dbReference type="HAMAP-Rule" id="MF_01161"/>
    </source>
</evidence>
<dbReference type="InterPro" id="IPR012795">
    <property type="entry name" value="tRNA_Ile_lys_synt_N"/>
</dbReference>
<dbReference type="GO" id="GO:0006400">
    <property type="term" value="P:tRNA modification"/>
    <property type="evidence" value="ECO:0007669"/>
    <property type="project" value="UniProtKB-UniRule"/>
</dbReference>
<evidence type="ECO:0000256" key="4">
    <source>
        <dbReference type="ARBA" id="ARBA00022694"/>
    </source>
</evidence>
<evidence type="ECO:0000256" key="5">
    <source>
        <dbReference type="ARBA" id="ARBA00022741"/>
    </source>
</evidence>
<feature type="domain" description="Lysidine-tRNA(Ile) synthetase C-terminal" evidence="9">
    <location>
        <begin position="389"/>
        <end position="461"/>
    </location>
</feature>
<sequence length="464" mass="53297">MLLQQFQAYWKEHFNQLTTANCHLLLAVSGGIDSVVLTDLVYKSGFHFTIAHCNFKLRGEESERDEAFVNALAQHYNKAIVVQHFNTKEYAVEHKIAIQEAARKLRYDWFEELIKKDDSWKMTDGSVEVSFVNHQPSTVNCGIVTAHHANDNIETLLINFFRGTGISGLHGILPKQKNILRPLLFAKREAIQQYALDNGLNWAEDSSNASDKYTRNFFRQHIIPATKEVYANVEDNLLQNIQRFGEVEMLYNEAIALHKKKLLEAKGNEVHIPVLKLQKSEPLNTIIWEIIKDFHFAAAQIAEVKKLLGAENGKYVASPTHRIIKNRNWLIIAPLQTDVAAYILIEKEDKEVVYEDGMLSFKKLSSVNAHLSTSSSVATLDAAHIHYPLLLRKWKPGDYFYPLGMKKKKKLSKFFIDLKLSKTDKEKIWVLEMNKKIIWVIGYRIDDRFKITPGATTVLLIQKH</sequence>
<organism evidence="10 11">
    <name type="scientific">Ilyomonas limi</name>
    <dbReference type="NCBI Taxonomy" id="2575867"/>
    <lineage>
        <taxon>Bacteria</taxon>
        <taxon>Pseudomonadati</taxon>
        <taxon>Bacteroidota</taxon>
        <taxon>Chitinophagia</taxon>
        <taxon>Chitinophagales</taxon>
        <taxon>Chitinophagaceae</taxon>
        <taxon>Ilyomonas</taxon>
    </lineage>
</organism>
<protein>
    <recommendedName>
        <fullName evidence="8">tRNA(Ile)-lysidine synthase</fullName>
        <ecNumber evidence="8">6.3.4.19</ecNumber>
    </recommendedName>
    <alternativeName>
        <fullName evidence="8">tRNA(Ile)-2-lysyl-cytidine synthase</fullName>
    </alternativeName>
    <alternativeName>
        <fullName evidence="8">tRNA(Ile)-lysidine synthetase</fullName>
    </alternativeName>
</protein>
<dbReference type="InterPro" id="IPR014729">
    <property type="entry name" value="Rossmann-like_a/b/a_fold"/>
</dbReference>
<dbReference type="PANTHER" id="PTHR43033:SF1">
    <property type="entry name" value="TRNA(ILE)-LYSIDINE SYNTHASE-RELATED"/>
    <property type="match status" value="1"/>
</dbReference>
<evidence type="ECO:0000256" key="1">
    <source>
        <dbReference type="ARBA" id="ARBA00004496"/>
    </source>
</evidence>
<dbReference type="Proteomes" id="UP000305848">
    <property type="component" value="Unassembled WGS sequence"/>
</dbReference>
<dbReference type="GO" id="GO:0005524">
    <property type="term" value="F:ATP binding"/>
    <property type="evidence" value="ECO:0007669"/>
    <property type="project" value="UniProtKB-UniRule"/>
</dbReference>
<dbReference type="GO" id="GO:0032267">
    <property type="term" value="F:tRNA(Ile)-lysidine synthase activity"/>
    <property type="evidence" value="ECO:0007669"/>
    <property type="project" value="UniProtKB-EC"/>
</dbReference>
<dbReference type="PANTHER" id="PTHR43033">
    <property type="entry name" value="TRNA(ILE)-LYSIDINE SYNTHASE-RELATED"/>
    <property type="match status" value="1"/>
</dbReference>
<keyword evidence="6 8" id="KW-0067">ATP-binding</keyword>
<comment type="similarity">
    <text evidence="8">Belongs to the tRNA(Ile)-lysidine synthase family.</text>
</comment>
<dbReference type="HAMAP" id="MF_01161">
    <property type="entry name" value="tRNA_Ile_lys_synt"/>
    <property type="match status" value="1"/>
</dbReference>
<dbReference type="AlphaFoldDB" id="A0A4U3L684"/>
<comment type="caution">
    <text evidence="10">The sequence shown here is derived from an EMBL/GenBank/DDBJ whole genome shotgun (WGS) entry which is preliminary data.</text>
</comment>
<dbReference type="Pfam" id="PF01171">
    <property type="entry name" value="ATP_bind_3"/>
    <property type="match status" value="2"/>
</dbReference>
<dbReference type="InterPro" id="IPR012796">
    <property type="entry name" value="Lysidine-tRNA-synth_C"/>
</dbReference>
<proteinExistence type="inferred from homology"/>
<dbReference type="GO" id="GO:0005737">
    <property type="term" value="C:cytoplasm"/>
    <property type="evidence" value="ECO:0007669"/>
    <property type="project" value="UniProtKB-SubCell"/>
</dbReference>
<evidence type="ECO:0000259" key="9">
    <source>
        <dbReference type="SMART" id="SM00977"/>
    </source>
</evidence>
<comment type="domain">
    <text evidence="8">The N-terminal region contains the highly conserved SGGXDS motif, predicted to be a P-loop motif involved in ATP binding.</text>
</comment>
<evidence type="ECO:0000256" key="3">
    <source>
        <dbReference type="ARBA" id="ARBA00022598"/>
    </source>
</evidence>
<comment type="subcellular location">
    <subcellularLocation>
        <location evidence="1 8">Cytoplasm</location>
    </subcellularLocation>
</comment>
<dbReference type="CDD" id="cd01992">
    <property type="entry name" value="TilS_N"/>
    <property type="match status" value="1"/>
</dbReference>
<dbReference type="SMART" id="SM00977">
    <property type="entry name" value="TilS_C"/>
    <property type="match status" value="1"/>
</dbReference>
<dbReference type="SUPFAM" id="SSF52402">
    <property type="entry name" value="Adenine nucleotide alpha hydrolases-like"/>
    <property type="match status" value="1"/>
</dbReference>
<dbReference type="EC" id="6.3.4.19" evidence="8"/>
<evidence type="ECO:0000313" key="10">
    <source>
        <dbReference type="EMBL" id="TKK69909.1"/>
    </source>
</evidence>
<dbReference type="Pfam" id="PF11734">
    <property type="entry name" value="TilS_C"/>
    <property type="match status" value="1"/>
</dbReference>
<evidence type="ECO:0000256" key="7">
    <source>
        <dbReference type="ARBA" id="ARBA00048539"/>
    </source>
</evidence>
<dbReference type="NCBIfam" id="TIGR02433">
    <property type="entry name" value="lysidine_TilS_C"/>
    <property type="match status" value="1"/>
</dbReference>
<dbReference type="OrthoDB" id="9807403at2"/>
<keyword evidence="3 8" id="KW-0436">Ligase</keyword>
<dbReference type="InterPro" id="IPR012094">
    <property type="entry name" value="tRNA_Ile_lys_synt"/>
</dbReference>
<evidence type="ECO:0000313" key="11">
    <source>
        <dbReference type="Proteomes" id="UP000305848"/>
    </source>
</evidence>
<feature type="binding site" evidence="8">
    <location>
        <begin position="29"/>
        <end position="34"/>
    </location>
    <ligand>
        <name>ATP</name>
        <dbReference type="ChEBI" id="CHEBI:30616"/>
    </ligand>
</feature>
<keyword evidence="4 8" id="KW-0819">tRNA processing</keyword>
<comment type="catalytic activity">
    <reaction evidence="7 8">
        <text>cytidine(34) in tRNA(Ile2) + L-lysine + ATP = lysidine(34) in tRNA(Ile2) + AMP + diphosphate + H(+)</text>
        <dbReference type="Rhea" id="RHEA:43744"/>
        <dbReference type="Rhea" id="RHEA-COMP:10625"/>
        <dbReference type="Rhea" id="RHEA-COMP:10670"/>
        <dbReference type="ChEBI" id="CHEBI:15378"/>
        <dbReference type="ChEBI" id="CHEBI:30616"/>
        <dbReference type="ChEBI" id="CHEBI:32551"/>
        <dbReference type="ChEBI" id="CHEBI:33019"/>
        <dbReference type="ChEBI" id="CHEBI:82748"/>
        <dbReference type="ChEBI" id="CHEBI:83665"/>
        <dbReference type="ChEBI" id="CHEBI:456215"/>
        <dbReference type="EC" id="6.3.4.19"/>
    </reaction>
</comment>
<keyword evidence="11" id="KW-1185">Reference proteome</keyword>
<dbReference type="NCBIfam" id="TIGR02432">
    <property type="entry name" value="lysidine_TilS_N"/>
    <property type="match status" value="1"/>
</dbReference>
<keyword evidence="2 8" id="KW-0963">Cytoplasm</keyword>
<accession>A0A4U3L684</accession>
<name>A0A4U3L684_9BACT</name>
<dbReference type="EMBL" id="SZQL01000004">
    <property type="protein sequence ID" value="TKK69909.1"/>
    <property type="molecule type" value="Genomic_DNA"/>
</dbReference>
<dbReference type="Gene3D" id="3.40.50.620">
    <property type="entry name" value="HUPs"/>
    <property type="match status" value="1"/>
</dbReference>
<keyword evidence="5 8" id="KW-0547">Nucleotide-binding</keyword>
<reference evidence="10 11" key="1">
    <citation type="submission" date="2019-05" db="EMBL/GenBank/DDBJ databases">
        <title>Panacibacter sp. strain 17mud1-8 Genome sequencing and assembly.</title>
        <authorList>
            <person name="Chhetri G."/>
        </authorList>
    </citation>
    <scope>NUCLEOTIDE SEQUENCE [LARGE SCALE GENOMIC DNA]</scope>
    <source>
        <strain evidence="10 11">17mud1-8</strain>
    </source>
</reference>
<dbReference type="InterPro" id="IPR011063">
    <property type="entry name" value="TilS/TtcA_N"/>
</dbReference>